<sequence>MATQVVVVIGAGGMGEQIARRQGSGKHVLLADFNEEMLSAKAAALEVDGFDVSSRVVDVSSRASVKKLTAAAAAIGSVVEVIHTAGLSPTQAPTSAILAVDLLGVAIVLDEFGAVIADGGAGVIIASMAGHTYAGLSLEQEHALASAPTDDLLALPFIKDGITDSGTAYGLAKRGNQLRVKSASVAWGARGGRINSVSPGIISTPMGRQELDGPSGVYMRAMIRGSGTKRIGTPADIANAASFLLSTEASFITGVDLLIDGGVIAAVTTGAVFFPTHDAPAAT</sequence>
<name>A0A8I0SBJ4_9MICO</name>
<evidence type="ECO:0000256" key="2">
    <source>
        <dbReference type="ARBA" id="ARBA00023002"/>
    </source>
</evidence>
<dbReference type="InterPro" id="IPR002347">
    <property type="entry name" value="SDR_fam"/>
</dbReference>
<dbReference type="Proteomes" id="UP000634579">
    <property type="component" value="Unassembled WGS sequence"/>
</dbReference>
<dbReference type="PANTHER" id="PTHR24321:SF8">
    <property type="entry name" value="ESTRADIOL 17-BETA-DEHYDROGENASE 8-RELATED"/>
    <property type="match status" value="1"/>
</dbReference>
<keyword evidence="4" id="KW-1185">Reference proteome</keyword>
<dbReference type="Pfam" id="PF13561">
    <property type="entry name" value="adh_short_C2"/>
    <property type="match status" value="1"/>
</dbReference>
<reference evidence="3 4" key="1">
    <citation type="submission" date="2020-10" db="EMBL/GenBank/DDBJ databases">
        <title>Draft genome sequences of plant-associated actinobacteria.</title>
        <authorList>
            <person name="Tarlachkov S.V."/>
            <person name="Starodumova I.P."/>
            <person name="Dorofeeva L.V."/>
            <person name="Prisyazhnaya N.V."/>
            <person name="Roubtsova T.V."/>
            <person name="Chizhov V.N."/>
            <person name="Nadler S.A."/>
            <person name="Subbotin S.A."/>
            <person name="Evtushenko L.I."/>
        </authorList>
    </citation>
    <scope>NUCLEOTIDE SEQUENCE [LARGE SCALE GENOMIC DNA]</scope>
    <source>
        <strain evidence="3 4">VKM Ac-2886</strain>
    </source>
</reference>
<dbReference type="SUPFAM" id="SSF51735">
    <property type="entry name" value="NAD(P)-binding Rossmann-fold domains"/>
    <property type="match status" value="1"/>
</dbReference>
<keyword evidence="2" id="KW-0560">Oxidoreductase</keyword>
<dbReference type="Gene3D" id="3.40.50.720">
    <property type="entry name" value="NAD(P)-binding Rossmann-like Domain"/>
    <property type="match status" value="1"/>
</dbReference>
<dbReference type="RefSeq" id="WP_194676163.1">
    <property type="nucleotide sequence ID" value="NZ_JADKRP010000005.1"/>
</dbReference>
<dbReference type="PRINTS" id="PR00081">
    <property type="entry name" value="GDHRDH"/>
</dbReference>
<protein>
    <submittedName>
        <fullName evidence="3">SDR family oxidoreductase</fullName>
    </submittedName>
</protein>
<evidence type="ECO:0000256" key="1">
    <source>
        <dbReference type="ARBA" id="ARBA00006484"/>
    </source>
</evidence>
<dbReference type="AlphaFoldDB" id="A0A8I0SBJ4"/>
<dbReference type="InterPro" id="IPR036291">
    <property type="entry name" value="NAD(P)-bd_dom_sf"/>
</dbReference>
<organism evidence="3 4">
    <name type="scientific">Clavibacter phaseoli</name>
    <dbReference type="NCBI Taxonomy" id="1734031"/>
    <lineage>
        <taxon>Bacteria</taxon>
        <taxon>Bacillati</taxon>
        <taxon>Actinomycetota</taxon>
        <taxon>Actinomycetes</taxon>
        <taxon>Micrococcales</taxon>
        <taxon>Microbacteriaceae</taxon>
        <taxon>Clavibacter</taxon>
    </lineage>
</organism>
<dbReference type="Pfam" id="PF00106">
    <property type="entry name" value="adh_short"/>
    <property type="match status" value="1"/>
</dbReference>
<dbReference type="NCBIfam" id="NF005395">
    <property type="entry name" value="PRK06940.1"/>
    <property type="match status" value="1"/>
</dbReference>
<dbReference type="PANTHER" id="PTHR24321">
    <property type="entry name" value="DEHYDROGENASES, SHORT CHAIN"/>
    <property type="match status" value="1"/>
</dbReference>
<evidence type="ECO:0000313" key="3">
    <source>
        <dbReference type="EMBL" id="MBF4632588.1"/>
    </source>
</evidence>
<evidence type="ECO:0000313" key="4">
    <source>
        <dbReference type="Proteomes" id="UP000634579"/>
    </source>
</evidence>
<dbReference type="EMBL" id="JADKRP010000005">
    <property type="protein sequence ID" value="MBF4632588.1"/>
    <property type="molecule type" value="Genomic_DNA"/>
</dbReference>
<proteinExistence type="inferred from homology"/>
<dbReference type="GO" id="GO:0016491">
    <property type="term" value="F:oxidoreductase activity"/>
    <property type="evidence" value="ECO:0007669"/>
    <property type="project" value="UniProtKB-KW"/>
</dbReference>
<gene>
    <name evidence="3" type="ORF">ITJ42_15315</name>
</gene>
<comment type="similarity">
    <text evidence="1">Belongs to the short-chain dehydrogenases/reductases (SDR) family.</text>
</comment>
<accession>A0A8I0SBJ4</accession>
<comment type="caution">
    <text evidence="3">The sequence shown here is derived from an EMBL/GenBank/DDBJ whole genome shotgun (WGS) entry which is preliminary data.</text>
</comment>